<dbReference type="RefSeq" id="WP_125011566.1">
    <property type="nucleotide sequence ID" value="NZ_RQVR01000002.1"/>
</dbReference>
<reference evidence="1 2" key="1">
    <citation type="submission" date="2018-11" db="EMBL/GenBank/DDBJ databases">
        <title>Flavobacterium sp. nov., YIM 102600 draft genome.</title>
        <authorList>
            <person name="Li G."/>
            <person name="Jiang Y."/>
        </authorList>
    </citation>
    <scope>NUCLEOTIDE SEQUENCE [LARGE SCALE GENOMIC DNA]</scope>
    <source>
        <strain evidence="1 2">YIM 102600</strain>
    </source>
</reference>
<gene>
    <name evidence="1" type="ORF">EG849_02825</name>
</gene>
<accession>A0A3P3WH04</accession>
<protein>
    <submittedName>
        <fullName evidence="1">Type II toxin-antitoxin system RelE/ParE family toxin</fullName>
    </submittedName>
</protein>
<organism evidence="1 2">
    <name type="scientific">Flavobacterium macacae</name>
    <dbReference type="NCBI Taxonomy" id="2488993"/>
    <lineage>
        <taxon>Bacteria</taxon>
        <taxon>Pseudomonadati</taxon>
        <taxon>Bacteroidota</taxon>
        <taxon>Flavobacteriia</taxon>
        <taxon>Flavobacteriales</taxon>
        <taxon>Flavobacteriaceae</taxon>
        <taxon>Flavobacterium</taxon>
    </lineage>
</organism>
<name>A0A3P3WH04_9FLAO</name>
<dbReference type="AlphaFoldDB" id="A0A3P3WH04"/>
<comment type="caution">
    <text evidence="1">The sequence shown here is derived from an EMBL/GenBank/DDBJ whole genome shotgun (WGS) entry which is preliminary data.</text>
</comment>
<keyword evidence="2" id="KW-1185">Reference proteome</keyword>
<evidence type="ECO:0000313" key="1">
    <source>
        <dbReference type="EMBL" id="RRJ93787.1"/>
    </source>
</evidence>
<dbReference type="Proteomes" id="UP000271937">
    <property type="component" value="Unassembled WGS sequence"/>
</dbReference>
<proteinExistence type="predicted"/>
<dbReference type="InterPro" id="IPR035093">
    <property type="entry name" value="RelE/ParE_toxin_dom_sf"/>
</dbReference>
<dbReference type="Gene3D" id="3.30.2310.20">
    <property type="entry name" value="RelE-like"/>
    <property type="match status" value="1"/>
</dbReference>
<evidence type="ECO:0000313" key="2">
    <source>
        <dbReference type="Proteomes" id="UP000271937"/>
    </source>
</evidence>
<sequence length="101" mass="11716">MIRKVIISSKAQNSLVEIAGYIENKFSVNARIIFMKKFRDSVLIASENPKIFPLSLNDKKLHKCVVTKQTSFLYKFNPTKLEIISIFDTRQNPNKIKKDIK</sequence>
<dbReference type="OrthoDB" id="1098070at2"/>
<dbReference type="EMBL" id="RQVR01000002">
    <property type="protein sequence ID" value="RRJ93787.1"/>
    <property type="molecule type" value="Genomic_DNA"/>
</dbReference>